<accession>A0A1F5PJP6</accession>
<sequence length="85" mass="10202">MVEVKRKDGESYESLLRRFSRKVQQSGVLIRARRNRFYDPPKSRMMLRVKALKRNELREEREEQKKLGKLSFQTFGAPRSFGGRR</sequence>
<dbReference type="GO" id="GO:1990904">
    <property type="term" value="C:ribonucleoprotein complex"/>
    <property type="evidence" value="ECO:0007669"/>
    <property type="project" value="UniProtKB-KW"/>
</dbReference>
<evidence type="ECO:0000313" key="6">
    <source>
        <dbReference type="Proteomes" id="UP000178377"/>
    </source>
</evidence>
<dbReference type="STRING" id="1817828.A2722_00025"/>
<dbReference type="GO" id="GO:0005840">
    <property type="term" value="C:ribosome"/>
    <property type="evidence" value="ECO:0007669"/>
    <property type="project" value="UniProtKB-KW"/>
</dbReference>
<dbReference type="EMBL" id="MFEO01000014">
    <property type="protein sequence ID" value="OGE89920.1"/>
    <property type="molecule type" value="Genomic_DNA"/>
</dbReference>
<dbReference type="Gene3D" id="1.20.5.1150">
    <property type="entry name" value="Ribosomal protein S8"/>
    <property type="match status" value="1"/>
</dbReference>
<evidence type="ECO:0000256" key="4">
    <source>
        <dbReference type="ARBA" id="ARBA00035135"/>
    </source>
</evidence>
<comment type="caution">
    <text evidence="5">The sequence shown here is derived from an EMBL/GenBank/DDBJ whole genome shotgun (WGS) entry which is preliminary data.</text>
</comment>
<evidence type="ECO:0000256" key="3">
    <source>
        <dbReference type="ARBA" id="ARBA00023274"/>
    </source>
</evidence>
<dbReference type="GO" id="GO:0003735">
    <property type="term" value="F:structural constituent of ribosome"/>
    <property type="evidence" value="ECO:0007669"/>
    <property type="project" value="InterPro"/>
</dbReference>
<dbReference type="InterPro" id="IPR001911">
    <property type="entry name" value="Ribosomal_bS21"/>
</dbReference>
<evidence type="ECO:0000313" key="5">
    <source>
        <dbReference type="EMBL" id="OGE89920.1"/>
    </source>
</evidence>
<organism evidence="5 6">
    <name type="scientific">Candidatus Doudnabacteria bacterium RIFCSPHIGHO2_01_FULL_50_11</name>
    <dbReference type="NCBI Taxonomy" id="1817828"/>
    <lineage>
        <taxon>Bacteria</taxon>
        <taxon>Candidatus Doudnaibacteriota</taxon>
    </lineage>
</organism>
<comment type="similarity">
    <text evidence="1">Belongs to the bacterial ribosomal protein bS21 family.</text>
</comment>
<protein>
    <recommendedName>
        <fullName evidence="4">Small ribosomal subunit protein bS21</fullName>
    </recommendedName>
</protein>
<gene>
    <name evidence="5" type="ORF">A2722_00025</name>
</gene>
<dbReference type="InterPro" id="IPR038380">
    <property type="entry name" value="Ribosomal_bS21_sf"/>
</dbReference>
<dbReference type="AlphaFoldDB" id="A0A1F5PJP6"/>
<dbReference type="NCBIfam" id="TIGR00030">
    <property type="entry name" value="S21p"/>
    <property type="match status" value="1"/>
</dbReference>
<evidence type="ECO:0000256" key="1">
    <source>
        <dbReference type="ARBA" id="ARBA00006640"/>
    </source>
</evidence>
<keyword evidence="3" id="KW-0687">Ribonucleoprotein</keyword>
<dbReference type="Pfam" id="PF01165">
    <property type="entry name" value="Ribosomal_S21"/>
    <property type="match status" value="1"/>
</dbReference>
<dbReference type="Proteomes" id="UP000178377">
    <property type="component" value="Unassembled WGS sequence"/>
</dbReference>
<proteinExistence type="inferred from homology"/>
<keyword evidence="2 5" id="KW-0689">Ribosomal protein</keyword>
<dbReference type="GO" id="GO:0006412">
    <property type="term" value="P:translation"/>
    <property type="evidence" value="ECO:0007669"/>
    <property type="project" value="InterPro"/>
</dbReference>
<name>A0A1F5PJP6_9BACT</name>
<evidence type="ECO:0000256" key="2">
    <source>
        <dbReference type="ARBA" id="ARBA00022980"/>
    </source>
</evidence>
<reference evidence="5 6" key="1">
    <citation type="journal article" date="2016" name="Nat. Commun.">
        <title>Thousands of microbial genomes shed light on interconnected biogeochemical processes in an aquifer system.</title>
        <authorList>
            <person name="Anantharaman K."/>
            <person name="Brown C.T."/>
            <person name="Hug L.A."/>
            <person name="Sharon I."/>
            <person name="Castelle C.J."/>
            <person name="Probst A.J."/>
            <person name="Thomas B.C."/>
            <person name="Singh A."/>
            <person name="Wilkins M.J."/>
            <person name="Karaoz U."/>
            <person name="Brodie E.L."/>
            <person name="Williams K.H."/>
            <person name="Hubbard S.S."/>
            <person name="Banfield J.F."/>
        </authorList>
    </citation>
    <scope>NUCLEOTIDE SEQUENCE [LARGE SCALE GENOMIC DNA]</scope>
</reference>